<evidence type="ECO:0000313" key="4">
    <source>
        <dbReference type="Proteomes" id="UP000823775"/>
    </source>
</evidence>
<comment type="caution">
    <text evidence="3">The sequence shown here is derived from an EMBL/GenBank/DDBJ whole genome shotgun (WGS) entry which is preliminary data.</text>
</comment>
<keyword evidence="4" id="KW-1185">Reference proteome</keyword>
<gene>
    <name evidence="3" type="ORF">HAX54_009488</name>
</gene>
<evidence type="ECO:0000313" key="3">
    <source>
        <dbReference type="EMBL" id="MCD7469985.1"/>
    </source>
</evidence>
<sequence length="161" mass="18059">MGLTRHLEARDDQYAWIAGIITKGQPLWVVIKGDIHRQDLKFEARMWLDLVTSMSFPVLISFLCLWVECLCFRSLDKMRRVEGIMDLATNIDTDAPAIERKKLDMGPSASPISEGSEDVHAPPLPSLPTSSTSSGLLKLAQMAHYHNARLVKLAKLIPFMN</sequence>
<dbReference type="EMBL" id="JACEIK010001516">
    <property type="protein sequence ID" value="MCD7469985.1"/>
    <property type="molecule type" value="Genomic_DNA"/>
</dbReference>
<protein>
    <submittedName>
        <fullName evidence="3">Uncharacterized protein</fullName>
    </submittedName>
</protein>
<keyword evidence="2" id="KW-0472">Membrane</keyword>
<keyword evidence="2" id="KW-0812">Transmembrane</keyword>
<feature type="transmembrane region" description="Helical" evidence="2">
    <location>
        <begin position="54"/>
        <end position="75"/>
    </location>
</feature>
<reference evidence="3 4" key="1">
    <citation type="journal article" date="2021" name="BMC Genomics">
        <title>Datura genome reveals duplications of psychoactive alkaloid biosynthetic genes and high mutation rate following tissue culture.</title>
        <authorList>
            <person name="Rajewski A."/>
            <person name="Carter-House D."/>
            <person name="Stajich J."/>
            <person name="Litt A."/>
        </authorList>
    </citation>
    <scope>NUCLEOTIDE SEQUENCE [LARGE SCALE GENOMIC DNA]</scope>
    <source>
        <strain evidence="3">AR-01</strain>
    </source>
</reference>
<organism evidence="3 4">
    <name type="scientific">Datura stramonium</name>
    <name type="common">Jimsonweed</name>
    <name type="synonym">Common thornapple</name>
    <dbReference type="NCBI Taxonomy" id="4076"/>
    <lineage>
        <taxon>Eukaryota</taxon>
        <taxon>Viridiplantae</taxon>
        <taxon>Streptophyta</taxon>
        <taxon>Embryophyta</taxon>
        <taxon>Tracheophyta</taxon>
        <taxon>Spermatophyta</taxon>
        <taxon>Magnoliopsida</taxon>
        <taxon>eudicotyledons</taxon>
        <taxon>Gunneridae</taxon>
        <taxon>Pentapetalae</taxon>
        <taxon>asterids</taxon>
        <taxon>lamiids</taxon>
        <taxon>Solanales</taxon>
        <taxon>Solanaceae</taxon>
        <taxon>Solanoideae</taxon>
        <taxon>Datureae</taxon>
        <taxon>Datura</taxon>
    </lineage>
</organism>
<proteinExistence type="predicted"/>
<feature type="region of interest" description="Disordered" evidence="1">
    <location>
        <begin position="106"/>
        <end position="128"/>
    </location>
</feature>
<accession>A0ABS8TEU3</accession>
<evidence type="ECO:0000256" key="1">
    <source>
        <dbReference type="SAM" id="MobiDB-lite"/>
    </source>
</evidence>
<keyword evidence="2" id="KW-1133">Transmembrane helix</keyword>
<evidence type="ECO:0000256" key="2">
    <source>
        <dbReference type="SAM" id="Phobius"/>
    </source>
</evidence>
<dbReference type="Proteomes" id="UP000823775">
    <property type="component" value="Unassembled WGS sequence"/>
</dbReference>
<name>A0ABS8TEU3_DATST</name>